<keyword evidence="2" id="KW-1185">Reference proteome</keyword>
<evidence type="ECO:0000313" key="1">
    <source>
        <dbReference type="EMBL" id="PXV60060.1"/>
    </source>
</evidence>
<accession>A0A2V3PLR0</accession>
<dbReference type="Proteomes" id="UP000247973">
    <property type="component" value="Unassembled WGS sequence"/>
</dbReference>
<proteinExistence type="predicted"/>
<dbReference type="AlphaFoldDB" id="A0A2V3PLR0"/>
<comment type="caution">
    <text evidence="1">The sequence shown here is derived from an EMBL/GenBank/DDBJ whole genome shotgun (WGS) entry which is preliminary data.</text>
</comment>
<sequence>MILTCKSKHFIDSTIGYRKKVIPLFKYGCLYSIKGGVISYVDQYLDCL</sequence>
<evidence type="ECO:0000313" key="2">
    <source>
        <dbReference type="Proteomes" id="UP000247973"/>
    </source>
</evidence>
<organism evidence="1 2">
    <name type="scientific">Dysgonomonas alginatilytica</name>
    <dbReference type="NCBI Taxonomy" id="1605892"/>
    <lineage>
        <taxon>Bacteria</taxon>
        <taxon>Pseudomonadati</taxon>
        <taxon>Bacteroidota</taxon>
        <taxon>Bacteroidia</taxon>
        <taxon>Bacteroidales</taxon>
        <taxon>Dysgonomonadaceae</taxon>
        <taxon>Dysgonomonas</taxon>
    </lineage>
</organism>
<name>A0A2V3PLR0_9BACT</name>
<protein>
    <submittedName>
        <fullName evidence="1">Uncharacterized protein</fullName>
    </submittedName>
</protein>
<reference evidence="1 2" key="1">
    <citation type="submission" date="2018-03" db="EMBL/GenBank/DDBJ databases">
        <title>Genomic Encyclopedia of Archaeal and Bacterial Type Strains, Phase II (KMG-II): from individual species to whole genera.</title>
        <authorList>
            <person name="Goeker M."/>
        </authorList>
    </citation>
    <scope>NUCLEOTIDE SEQUENCE [LARGE SCALE GENOMIC DNA]</scope>
    <source>
        <strain evidence="1 2">DSM 100214</strain>
    </source>
</reference>
<dbReference type="EMBL" id="QICL01000032">
    <property type="protein sequence ID" value="PXV60060.1"/>
    <property type="molecule type" value="Genomic_DNA"/>
</dbReference>
<gene>
    <name evidence="1" type="ORF">CLV62_13249</name>
</gene>